<feature type="transmembrane region" description="Helical" evidence="1">
    <location>
        <begin position="12"/>
        <end position="36"/>
    </location>
</feature>
<dbReference type="RefSeq" id="WP_189586080.1">
    <property type="nucleotide sequence ID" value="NZ_BMYV01000002.1"/>
</dbReference>
<dbReference type="Pfam" id="PF09945">
    <property type="entry name" value="DUF2177"/>
    <property type="match status" value="1"/>
</dbReference>
<feature type="transmembrane region" description="Helical" evidence="1">
    <location>
        <begin position="127"/>
        <end position="149"/>
    </location>
</feature>
<dbReference type="AlphaFoldDB" id="A0A918KQR9"/>
<dbReference type="InterPro" id="IPR018687">
    <property type="entry name" value="DUF2177_membr"/>
</dbReference>
<accession>A0A918KQR9</accession>
<sequence length="151" mass="15950">MTNPTSLLSVPFSTLAICYGLTVIAFFVIDLIWLGVVAKSFYSSQLGELMADSPKWGVAIGFYLLYVVGIVIFAARPALMSDAGLGGSILTAAIYGGLFGFFCYATYDLTNLATLKGWPVKMVAIDIVWGTVLTGSCAAIGVALTQMIVAK</sequence>
<name>A0A918KQR9_9PROT</name>
<keyword evidence="3" id="KW-1185">Reference proteome</keyword>
<evidence type="ECO:0000256" key="1">
    <source>
        <dbReference type="SAM" id="Phobius"/>
    </source>
</evidence>
<comment type="caution">
    <text evidence="2">The sequence shown here is derived from an EMBL/GenBank/DDBJ whole genome shotgun (WGS) entry which is preliminary data.</text>
</comment>
<keyword evidence="1" id="KW-0472">Membrane</keyword>
<evidence type="ECO:0000313" key="2">
    <source>
        <dbReference type="EMBL" id="GGX72344.1"/>
    </source>
</evidence>
<protein>
    <submittedName>
        <fullName evidence="2">Membrane protein</fullName>
    </submittedName>
</protein>
<feature type="transmembrane region" description="Helical" evidence="1">
    <location>
        <begin position="87"/>
        <end position="107"/>
    </location>
</feature>
<keyword evidence="1" id="KW-0812">Transmembrane</keyword>
<keyword evidence="1" id="KW-1133">Transmembrane helix</keyword>
<gene>
    <name evidence="2" type="ORF">GCM10011309_23340</name>
</gene>
<evidence type="ECO:0000313" key="3">
    <source>
        <dbReference type="Proteomes" id="UP000600865"/>
    </source>
</evidence>
<organism evidence="2 3">
    <name type="scientific">Litorimonas cladophorae</name>
    <dbReference type="NCBI Taxonomy" id="1220491"/>
    <lineage>
        <taxon>Bacteria</taxon>
        <taxon>Pseudomonadati</taxon>
        <taxon>Pseudomonadota</taxon>
        <taxon>Alphaproteobacteria</taxon>
        <taxon>Maricaulales</taxon>
        <taxon>Robiginitomaculaceae</taxon>
    </lineage>
</organism>
<dbReference type="Proteomes" id="UP000600865">
    <property type="component" value="Unassembled WGS sequence"/>
</dbReference>
<dbReference type="EMBL" id="BMYV01000002">
    <property type="protein sequence ID" value="GGX72344.1"/>
    <property type="molecule type" value="Genomic_DNA"/>
</dbReference>
<reference evidence="2 3" key="1">
    <citation type="journal article" date="2014" name="Int. J. Syst. Evol. Microbiol.">
        <title>Complete genome sequence of Corynebacterium casei LMG S-19264T (=DSM 44701T), isolated from a smear-ripened cheese.</title>
        <authorList>
            <consortium name="US DOE Joint Genome Institute (JGI-PGF)"/>
            <person name="Walter F."/>
            <person name="Albersmeier A."/>
            <person name="Kalinowski J."/>
            <person name="Ruckert C."/>
        </authorList>
    </citation>
    <scope>NUCLEOTIDE SEQUENCE [LARGE SCALE GENOMIC DNA]</scope>
    <source>
        <strain evidence="2 3">KCTC 23968</strain>
    </source>
</reference>
<proteinExistence type="predicted"/>
<feature type="transmembrane region" description="Helical" evidence="1">
    <location>
        <begin position="56"/>
        <end position="75"/>
    </location>
</feature>